<dbReference type="Proteomes" id="UP000507962">
    <property type="component" value="Unassembled WGS sequence"/>
</dbReference>
<feature type="signal peptide" evidence="1">
    <location>
        <begin position="1"/>
        <end position="22"/>
    </location>
</feature>
<accession>A0A4U8YJ37</accession>
<proteinExistence type="predicted"/>
<keyword evidence="1" id="KW-0732">Signal</keyword>
<keyword evidence="3" id="KW-1185">Reference proteome</keyword>
<sequence>MNQPILRRLLCVAMMAAGFSLAEGRPAQALTPLSDEGLAQTHAANGIRLAFEDMVVHHATDGMGYIAQGNMDSLGGHGGAYGSLGLNDVSMALRVSGAVEIEAETFAYPAGSGPYFATDVWKEDDFVHVAKTHTLDKEPQVNDAHRQVVVLEAMGLGGPFLTLGPDGSPVEGNLEVRYGTESDLFSLGALGLSNLHLIDQKTILYTMPEIDGYCSGEGIALEMGLRLSLSSMTIDSPSEEGFHFFQMKGFHLRESFEELDPTYDHLGHYKKNSMGDLYANSTGDSDGFGPGDKSALLADYAAMTETWGSTEVPAERSVNNMYDGRFMIGNLRQVGFTDYVAGNREIAYHENHRDQLTDELRDDGWDNQEYSIAFPIHYVSDEDRVDYAEIVERPMTLSFKTRTREESLDESSCMVLNMPLHGAIRVEETVGYNSSGDNSYLGGNSMGPLIVEGLRAKKLYIEFPGRHTTYALETAVNESASDPNPHLYTYRAGRLPVAQDIPVGQQEYNPMGRGAEEFMDRLRPEPGPWVDSSDHSLGVTPAPVNSGWAQYRTRIGENVYDGDRLVKDTSFWQIREPYPINSDYTIYRN</sequence>
<feature type="chain" id="PRO_5020666536" evidence="1">
    <location>
        <begin position="23"/>
        <end position="589"/>
    </location>
</feature>
<dbReference type="RefSeq" id="WP_180137213.1">
    <property type="nucleotide sequence ID" value="NZ_CAADHO010000001.1"/>
</dbReference>
<evidence type="ECO:0000313" key="3">
    <source>
        <dbReference type="Proteomes" id="UP000507962"/>
    </source>
</evidence>
<name>A0A4U8YJ37_9BACT</name>
<dbReference type="EMBL" id="CAADHO010000001">
    <property type="protein sequence ID" value="VFQ43019.1"/>
    <property type="molecule type" value="Genomic_DNA"/>
</dbReference>
<evidence type="ECO:0000256" key="1">
    <source>
        <dbReference type="SAM" id="SignalP"/>
    </source>
</evidence>
<dbReference type="AlphaFoldDB" id="A0A4U8YJ37"/>
<evidence type="ECO:0000313" key="2">
    <source>
        <dbReference type="EMBL" id="VFQ43019.1"/>
    </source>
</evidence>
<reference evidence="2 3" key="1">
    <citation type="submission" date="2019-03" db="EMBL/GenBank/DDBJ databases">
        <authorList>
            <person name="Nijsse B."/>
        </authorList>
    </citation>
    <scope>NUCLEOTIDE SEQUENCE [LARGE SCALE GENOMIC DNA]</scope>
    <source>
        <strain evidence="2">Desulfoluna butyratoxydans MSL71</strain>
    </source>
</reference>
<gene>
    <name evidence="2" type="ORF">MSL71_6410</name>
</gene>
<organism evidence="2 3">
    <name type="scientific">Desulfoluna butyratoxydans</name>
    <dbReference type="NCBI Taxonomy" id="231438"/>
    <lineage>
        <taxon>Bacteria</taxon>
        <taxon>Pseudomonadati</taxon>
        <taxon>Thermodesulfobacteriota</taxon>
        <taxon>Desulfobacteria</taxon>
        <taxon>Desulfobacterales</taxon>
        <taxon>Desulfolunaceae</taxon>
        <taxon>Desulfoluna</taxon>
    </lineage>
</organism>
<protein>
    <submittedName>
        <fullName evidence="2">Uncharacterized protein</fullName>
    </submittedName>
</protein>